<dbReference type="Proteomes" id="UP000030764">
    <property type="component" value="Unassembled WGS sequence"/>
</dbReference>
<evidence type="ECO:0000313" key="1">
    <source>
        <dbReference type="EMBL" id="KFD57079.1"/>
    </source>
</evidence>
<accession>A0A085MIN3</accession>
<dbReference type="AlphaFoldDB" id="A0A085MIN3"/>
<sequence length="106" mass="12115">MRVFLRKSQVCVSNSRLLFPSRQNNCRLARWPYSFRCKNSASVTLATSLPFLVLGDKRMNLLSTYNCNQVEAIHLASVSFVGFLKDRGLINKVFVFLHQEPSTTTE</sequence>
<dbReference type="Proteomes" id="UP000030758">
    <property type="component" value="Unassembled WGS sequence"/>
</dbReference>
<evidence type="ECO:0000313" key="2">
    <source>
        <dbReference type="EMBL" id="KFD69598.1"/>
    </source>
</evidence>
<keyword evidence="3" id="KW-1185">Reference proteome</keyword>
<reference evidence="1 3" key="1">
    <citation type="journal article" date="2014" name="Nat. Genet.">
        <title>Genome and transcriptome of the porcine whipworm Trichuris suis.</title>
        <authorList>
            <person name="Jex A.R."/>
            <person name="Nejsum P."/>
            <person name="Schwarz E.M."/>
            <person name="Hu L."/>
            <person name="Young N.D."/>
            <person name="Hall R.S."/>
            <person name="Korhonen P.K."/>
            <person name="Liao S."/>
            <person name="Thamsborg S."/>
            <person name="Xia J."/>
            <person name="Xu P."/>
            <person name="Wang S."/>
            <person name="Scheerlinck J.P."/>
            <person name="Hofmann A."/>
            <person name="Sternberg P.W."/>
            <person name="Wang J."/>
            <person name="Gasser R.B."/>
        </authorList>
    </citation>
    <scope>NUCLEOTIDE SEQUENCE [LARGE SCALE GENOMIC DNA]</scope>
    <source>
        <strain evidence="2">DCEP-RM93F</strain>
        <strain evidence="1">DCEP-RM93M</strain>
    </source>
</reference>
<gene>
    <name evidence="1" type="ORF">M513_01964</name>
    <name evidence="2" type="ORF">M514_01964</name>
</gene>
<feature type="non-terminal residue" evidence="1">
    <location>
        <position position="106"/>
    </location>
</feature>
<organism evidence="1 3">
    <name type="scientific">Trichuris suis</name>
    <name type="common">pig whipworm</name>
    <dbReference type="NCBI Taxonomy" id="68888"/>
    <lineage>
        <taxon>Eukaryota</taxon>
        <taxon>Metazoa</taxon>
        <taxon>Ecdysozoa</taxon>
        <taxon>Nematoda</taxon>
        <taxon>Enoplea</taxon>
        <taxon>Dorylaimia</taxon>
        <taxon>Trichinellida</taxon>
        <taxon>Trichuridae</taxon>
        <taxon>Trichuris</taxon>
    </lineage>
</organism>
<proteinExistence type="predicted"/>
<evidence type="ECO:0000313" key="3">
    <source>
        <dbReference type="Proteomes" id="UP000030764"/>
    </source>
</evidence>
<dbReference type="EMBL" id="KL363190">
    <property type="protein sequence ID" value="KFD57079.1"/>
    <property type="molecule type" value="Genomic_DNA"/>
</dbReference>
<name>A0A085MIN3_9BILA</name>
<protein>
    <submittedName>
        <fullName evidence="1">Uncharacterized protein</fullName>
    </submittedName>
</protein>
<dbReference type="EMBL" id="KL367494">
    <property type="protein sequence ID" value="KFD69598.1"/>
    <property type="molecule type" value="Genomic_DNA"/>
</dbReference>